<dbReference type="SUPFAM" id="SSF47413">
    <property type="entry name" value="lambda repressor-like DNA-binding domains"/>
    <property type="match status" value="1"/>
</dbReference>
<dbReference type="AlphaFoldDB" id="A0A0R1Q2I6"/>
<evidence type="ECO:0000256" key="1">
    <source>
        <dbReference type="ARBA" id="ARBA00023125"/>
    </source>
</evidence>
<accession>A0A0R1Q2I6</accession>
<dbReference type="Gene3D" id="1.10.260.40">
    <property type="entry name" value="lambda repressor-like DNA-binding domains"/>
    <property type="match status" value="1"/>
</dbReference>
<evidence type="ECO:0000313" key="4">
    <source>
        <dbReference type="Proteomes" id="UP000051155"/>
    </source>
</evidence>
<dbReference type="CDD" id="cd00093">
    <property type="entry name" value="HTH_XRE"/>
    <property type="match status" value="1"/>
</dbReference>
<keyword evidence="4" id="KW-1185">Reference proteome</keyword>
<sequence>MQLVLYNLRKNEKHVTQEEIANYLGISANAYRAKEKGVREFSQDEMFALSRYFGKTMDEIFLPRKYQIGTKM</sequence>
<dbReference type="RefSeq" id="WP_057735694.1">
    <property type="nucleotide sequence ID" value="NZ_AZEG01000002.1"/>
</dbReference>
<evidence type="ECO:0000259" key="2">
    <source>
        <dbReference type="PROSITE" id="PS50943"/>
    </source>
</evidence>
<protein>
    <recommendedName>
        <fullName evidence="2">HTH cro/C1-type domain-containing protein</fullName>
    </recommendedName>
</protein>
<dbReference type="Pfam" id="PF01381">
    <property type="entry name" value="HTH_3"/>
    <property type="match status" value="1"/>
</dbReference>
<dbReference type="EMBL" id="AZEG01000002">
    <property type="protein sequence ID" value="KRL38769.1"/>
    <property type="molecule type" value="Genomic_DNA"/>
</dbReference>
<keyword evidence="1" id="KW-0238">DNA-binding</keyword>
<dbReference type="Proteomes" id="UP000051155">
    <property type="component" value="Unassembled WGS sequence"/>
</dbReference>
<reference evidence="3 4" key="1">
    <citation type="journal article" date="2015" name="Genome Announc.">
        <title>Expanding the biotechnology potential of lactobacilli through comparative genomics of 213 strains and associated genera.</title>
        <authorList>
            <person name="Sun Z."/>
            <person name="Harris H.M."/>
            <person name="McCann A."/>
            <person name="Guo C."/>
            <person name="Argimon S."/>
            <person name="Zhang W."/>
            <person name="Yang X."/>
            <person name="Jeffery I.B."/>
            <person name="Cooney J.C."/>
            <person name="Kagawa T.F."/>
            <person name="Liu W."/>
            <person name="Song Y."/>
            <person name="Salvetti E."/>
            <person name="Wrobel A."/>
            <person name="Rasinkangas P."/>
            <person name="Parkhill J."/>
            <person name="Rea M.C."/>
            <person name="O'Sullivan O."/>
            <person name="Ritari J."/>
            <person name="Douillard F.P."/>
            <person name="Paul Ross R."/>
            <person name="Yang R."/>
            <person name="Briner A.E."/>
            <person name="Felis G.E."/>
            <person name="de Vos W.M."/>
            <person name="Barrangou R."/>
            <person name="Klaenhammer T.R."/>
            <person name="Caufield P.W."/>
            <person name="Cui Y."/>
            <person name="Zhang H."/>
            <person name="O'Toole P.W."/>
        </authorList>
    </citation>
    <scope>NUCLEOTIDE SEQUENCE [LARGE SCALE GENOMIC DNA]</scope>
    <source>
        <strain evidence="3 4">DSM 19971</strain>
    </source>
</reference>
<organism evidence="3 4">
    <name type="scientific">Liquorilactobacillus uvarum DSM 19971</name>
    <dbReference type="NCBI Taxonomy" id="1423812"/>
    <lineage>
        <taxon>Bacteria</taxon>
        <taxon>Bacillati</taxon>
        <taxon>Bacillota</taxon>
        <taxon>Bacilli</taxon>
        <taxon>Lactobacillales</taxon>
        <taxon>Lactobacillaceae</taxon>
        <taxon>Liquorilactobacillus</taxon>
    </lineage>
</organism>
<dbReference type="OrthoDB" id="2323301at2"/>
<dbReference type="InterPro" id="IPR001387">
    <property type="entry name" value="Cro/C1-type_HTH"/>
</dbReference>
<dbReference type="PANTHER" id="PTHR46558">
    <property type="entry name" value="TRACRIPTIONAL REGULATORY PROTEIN-RELATED-RELATED"/>
    <property type="match status" value="1"/>
</dbReference>
<proteinExistence type="predicted"/>
<dbReference type="GO" id="GO:0003677">
    <property type="term" value="F:DNA binding"/>
    <property type="evidence" value="ECO:0007669"/>
    <property type="project" value="UniProtKB-KW"/>
</dbReference>
<evidence type="ECO:0000313" key="3">
    <source>
        <dbReference type="EMBL" id="KRL38769.1"/>
    </source>
</evidence>
<dbReference type="PROSITE" id="PS50943">
    <property type="entry name" value="HTH_CROC1"/>
    <property type="match status" value="1"/>
</dbReference>
<name>A0A0R1Q2I6_9LACO</name>
<gene>
    <name evidence="3" type="ORF">FD20_GL000837</name>
</gene>
<dbReference type="PATRIC" id="fig|1423812.3.peg.902"/>
<dbReference type="PANTHER" id="PTHR46558:SF4">
    <property type="entry name" value="DNA-BIDING PHAGE PROTEIN"/>
    <property type="match status" value="1"/>
</dbReference>
<comment type="caution">
    <text evidence="3">The sequence shown here is derived from an EMBL/GenBank/DDBJ whole genome shotgun (WGS) entry which is preliminary data.</text>
</comment>
<dbReference type="STRING" id="1423812.FD20_GL000837"/>
<dbReference type="InterPro" id="IPR010982">
    <property type="entry name" value="Lambda_DNA-bd_dom_sf"/>
</dbReference>
<dbReference type="SMART" id="SM00530">
    <property type="entry name" value="HTH_XRE"/>
    <property type="match status" value="1"/>
</dbReference>
<feature type="domain" description="HTH cro/C1-type" evidence="2">
    <location>
        <begin position="5"/>
        <end position="60"/>
    </location>
</feature>